<dbReference type="FunFam" id="1.10.10.10:FF:000001">
    <property type="entry name" value="LysR family transcriptional regulator"/>
    <property type="match status" value="1"/>
</dbReference>
<dbReference type="EMBL" id="AZFJ01000052">
    <property type="protein sequence ID" value="KRL85424.1"/>
    <property type="molecule type" value="Genomic_DNA"/>
</dbReference>
<dbReference type="AlphaFoldDB" id="A0A0R1TVR7"/>
<comment type="caution">
    <text evidence="6">The sequence shown here is derived from an EMBL/GenBank/DDBJ whole genome shotgun (WGS) entry which is preliminary data.</text>
</comment>
<dbReference type="SUPFAM" id="SSF46785">
    <property type="entry name" value="Winged helix' DNA-binding domain"/>
    <property type="match status" value="1"/>
</dbReference>
<dbReference type="GO" id="GO:0032993">
    <property type="term" value="C:protein-DNA complex"/>
    <property type="evidence" value="ECO:0007669"/>
    <property type="project" value="TreeGrafter"/>
</dbReference>
<dbReference type="PROSITE" id="PS50931">
    <property type="entry name" value="HTH_LYSR"/>
    <property type="match status" value="1"/>
</dbReference>
<accession>A0A0R1TVR7</accession>
<dbReference type="Gene3D" id="1.10.10.10">
    <property type="entry name" value="Winged helix-like DNA-binding domain superfamily/Winged helix DNA-binding domain"/>
    <property type="match status" value="1"/>
</dbReference>
<evidence type="ECO:0000259" key="5">
    <source>
        <dbReference type="PROSITE" id="PS50931"/>
    </source>
</evidence>
<sequence>MDIRKLRTFVNLAHTLNYTETAAALFTTQATVSKHIISMEKELETQLFIRAHRTIALTPAGNTVLKYAREILTSYDEMARQLSTDRNTANQTLTIRAIPSVSNYRALGLITEFQRANPDIELHFTEGESYALLPSLDDGHSDIVFMRTFVEHQTEYDMITGEVDRFVAVVPDTSTLAHQSHINVSQLRGQNFLMLGKETNLFEPIMRMARAADFTPTITYEGQRIDLVLQLVNKGMGVSIMMEKTVRTDDYPHIVKIPLDTDVSSHLAFVRRHEGPHTQASDRFWRYAQAHRDSYAE</sequence>
<evidence type="ECO:0000256" key="2">
    <source>
        <dbReference type="ARBA" id="ARBA00023015"/>
    </source>
</evidence>
<proteinExistence type="inferred from homology"/>
<dbReference type="InterPro" id="IPR036388">
    <property type="entry name" value="WH-like_DNA-bd_sf"/>
</dbReference>
<name>A0A0R1TVR7_9LACO</name>
<gene>
    <name evidence="6" type="ORF">FC50_GL001587</name>
</gene>
<dbReference type="Proteomes" id="UP000051922">
    <property type="component" value="Unassembled WGS sequence"/>
</dbReference>
<dbReference type="SUPFAM" id="SSF53850">
    <property type="entry name" value="Periplasmic binding protein-like II"/>
    <property type="match status" value="1"/>
</dbReference>
<dbReference type="Pfam" id="PF00126">
    <property type="entry name" value="HTH_1"/>
    <property type="match status" value="1"/>
</dbReference>
<dbReference type="Pfam" id="PF03466">
    <property type="entry name" value="LysR_substrate"/>
    <property type="match status" value="1"/>
</dbReference>
<dbReference type="InterPro" id="IPR036390">
    <property type="entry name" value="WH_DNA-bd_sf"/>
</dbReference>
<keyword evidence="7" id="KW-1185">Reference proteome</keyword>
<evidence type="ECO:0000313" key="6">
    <source>
        <dbReference type="EMBL" id="KRL85424.1"/>
    </source>
</evidence>
<feature type="domain" description="HTH lysR-type" evidence="5">
    <location>
        <begin position="1"/>
        <end position="58"/>
    </location>
</feature>
<dbReference type="GO" id="GO:0003677">
    <property type="term" value="F:DNA binding"/>
    <property type="evidence" value="ECO:0007669"/>
    <property type="project" value="UniProtKB-KW"/>
</dbReference>
<dbReference type="Gene3D" id="3.40.190.290">
    <property type="match status" value="1"/>
</dbReference>
<keyword evidence="3" id="KW-0238">DNA-binding</keyword>
<dbReference type="InterPro" id="IPR000847">
    <property type="entry name" value="LysR_HTH_N"/>
</dbReference>
<keyword evidence="2" id="KW-0805">Transcription regulation</keyword>
<keyword evidence="4" id="KW-0804">Transcription</keyword>
<protein>
    <submittedName>
        <fullName evidence="6">LysR family transcriptional regulator</fullName>
    </submittedName>
</protein>
<dbReference type="InterPro" id="IPR005119">
    <property type="entry name" value="LysR_subst-bd"/>
</dbReference>
<evidence type="ECO:0000256" key="3">
    <source>
        <dbReference type="ARBA" id="ARBA00023125"/>
    </source>
</evidence>
<evidence type="ECO:0000256" key="1">
    <source>
        <dbReference type="ARBA" id="ARBA00009437"/>
    </source>
</evidence>
<evidence type="ECO:0000313" key="7">
    <source>
        <dbReference type="Proteomes" id="UP000051922"/>
    </source>
</evidence>
<reference evidence="6 7" key="1">
    <citation type="journal article" date="2015" name="Genome Announc.">
        <title>Expanding the biotechnology potential of lactobacilli through comparative genomics of 213 strains and associated genera.</title>
        <authorList>
            <person name="Sun Z."/>
            <person name="Harris H.M."/>
            <person name="McCann A."/>
            <person name="Guo C."/>
            <person name="Argimon S."/>
            <person name="Zhang W."/>
            <person name="Yang X."/>
            <person name="Jeffery I.B."/>
            <person name="Cooney J.C."/>
            <person name="Kagawa T.F."/>
            <person name="Liu W."/>
            <person name="Song Y."/>
            <person name="Salvetti E."/>
            <person name="Wrobel A."/>
            <person name="Rasinkangas P."/>
            <person name="Parkhill J."/>
            <person name="Rea M.C."/>
            <person name="O'Sullivan O."/>
            <person name="Ritari J."/>
            <person name="Douillard F.P."/>
            <person name="Paul Ross R."/>
            <person name="Yang R."/>
            <person name="Briner A.E."/>
            <person name="Felis G.E."/>
            <person name="de Vos W.M."/>
            <person name="Barrangou R."/>
            <person name="Klaenhammer T.R."/>
            <person name="Caufield P.W."/>
            <person name="Cui Y."/>
            <person name="Zhang H."/>
            <person name="O'Toole P.W."/>
        </authorList>
    </citation>
    <scope>NUCLEOTIDE SEQUENCE [LARGE SCALE GENOMIC DNA]</scope>
    <source>
        <strain evidence="6 7">DSM 15945</strain>
    </source>
</reference>
<dbReference type="STRING" id="1423783.FC50_GL001587"/>
<dbReference type="PATRIC" id="fig|1423783.4.peg.1629"/>
<dbReference type="RefSeq" id="WP_054651095.1">
    <property type="nucleotide sequence ID" value="NZ_AZFJ01000052.1"/>
</dbReference>
<dbReference type="CDD" id="cd05466">
    <property type="entry name" value="PBP2_LTTR_substrate"/>
    <property type="match status" value="1"/>
</dbReference>
<comment type="similarity">
    <text evidence="1">Belongs to the LysR transcriptional regulatory family.</text>
</comment>
<evidence type="ECO:0000256" key="4">
    <source>
        <dbReference type="ARBA" id="ARBA00023163"/>
    </source>
</evidence>
<dbReference type="PANTHER" id="PTHR30346:SF28">
    <property type="entry name" value="HTH-TYPE TRANSCRIPTIONAL REGULATOR CYNR"/>
    <property type="match status" value="1"/>
</dbReference>
<dbReference type="GO" id="GO:0003700">
    <property type="term" value="F:DNA-binding transcription factor activity"/>
    <property type="evidence" value="ECO:0007669"/>
    <property type="project" value="InterPro"/>
</dbReference>
<dbReference type="PANTHER" id="PTHR30346">
    <property type="entry name" value="TRANSCRIPTIONAL DUAL REGULATOR HCAR-RELATED"/>
    <property type="match status" value="1"/>
</dbReference>
<organism evidence="6 7">
    <name type="scientific">Lacticaseibacillus pantheris DSM 15945 = JCM 12539 = NBRC 106106</name>
    <dbReference type="NCBI Taxonomy" id="1423783"/>
    <lineage>
        <taxon>Bacteria</taxon>
        <taxon>Bacillati</taxon>
        <taxon>Bacillota</taxon>
        <taxon>Bacilli</taxon>
        <taxon>Lactobacillales</taxon>
        <taxon>Lactobacillaceae</taxon>
        <taxon>Lacticaseibacillus</taxon>
    </lineage>
</organism>